<name>A0AAV4WKN0_CAEEX</name>
<evidence type="ECO:0000256" key="1">
    <source>
        <dbReference type="SAM" id="MobiDB-lite"/>
    </source>
</evidence>
<accession>A0AAV4WKN0</accession>
<keyword evidence="3" id="KW-1185">Reference proteome</keyword>
<feature type="region of interest" description="Disordered" evidence="1">
    <location>
        <begin position="6"/>
        <end position="32"/>
    </location>
</feature>
<reference evidence="2 3" key="1">
    <citation type="submission" date="2021-06" db="EMBL/GenBank/DDBJ databases">
        <title>Caerostris extrusa draft genome.</title>
        <authorList>
            <person name="Kono N."/>
            <person name="Arakawa K."/>
        </authorList>
    </citation>
    <scope>NUCLEOTIDE SEQUENCE [LARGE SCALE GENOMIC DNA]</scope>
</reference>
<dbReference type="Proteomes" id="UP001054945">
    <property type="component" value="Unassembled WGS sequence"/>
</dbReference>
<gene>
    <name evidence="2" type="ORF">CEXT_320611</name>
</gene>
<dbReference type="EMBL" id="BPLR01016209">
    <property type="protein sequence ID" value="GIY82113.1"/>
    <property type="molecule type" value="Genomic_DNA"/>
</dbReference>
<sequence length="91" mass="10287">MARIIRTLKPAISIPPHTPSNHPRRSINVSTPPTWTRSHFSVTHPRSQFINIFSPSLSPSLSLREKERGREISGVCVHTPERKLGKTLQNN</sequence>
<proteinExistence type="predicted"/>
<organism evidence="2 3">
    <name type="scientific">Caerostris extrusa</name>
    <name type="common">Bark spider</name>
    <name type="synonym">Caerostris bankana</name>
    <dbReference type="NCBI Taxonomy" id="172846"/>
    <lineage>
        <taxon>Eukaryota</taxon>
        <taxon>Metazoa</taxon>
        <taxon>Ecdysozoa</taxon>
        <taxon>Arthropoda</taxon>
        <taxon>Chelicerata</taxon>
        <taxon>Arachnida</taxon>
        <taxon>Araneae</taxon>
        <taxon>Araneomorphae</taxon>
        <taxon>Entelegynae</taxon>
        <taxon>Araneoidea</taxon>
        <taxon>Araneidae</taxon>
        <taxon>Caerostris</taxon>
    </lineage>
</organism>
<evidence type="ECO:0000313" key="3">
    <source>
        <dbReference type="Proteomes" id="UP001054945"/>
    </source>
</evidence>
<comment type="caution">
    <text evidence="2">The sequence shown here is derived from an EMBL/GenBank/DDBJ whole genome shotgun (WGS) entry which is preliminary data.</text>
</comment>
<dbReference type="AlphaFoldDB" id="A0AAV4WKN0"/>
<protein>
    <submittedName>
        <fullName evidence="2">Uncharacterized protein</fullName>
    </submittedName>
</protein>
<evidence type="ECO:0000313" key="2">
    <source>
        <dbReference type="EMBL" id="GIY82113.1"/>
    </source>
</evidence>